<sequence length="258" mass="28338">MRTNHKQSILILIVDLGIKLNFYRLKPKQIKTKGKTMKILAVSDLHGDIKPITRYLQENKADLIIIAGDITHFGPPELVEELLNEISSFGIPVMAIPGNCDPESFHVNIDQSQATNIHARNVIIRNIGICGFGGSNPTPFDTPLEFEEVQIYDEAKRAIEGIEGQEITLFITHAPPYNTKTDLLPSGSHVGSKSLRKIIEEVQPTLNICGHIHEASGMDKIGNTTIVNPGQLSHGQACLIQIPDASGAEEIKTEIIKL</sequence>
<evidence type="ECO:0000259" key="1">
    <source>
        <dbReference type="Pfam" id="PF00149"/>
    </source>
</evidence>
<dbReference type="AlphaFoldDB" id="A0A090I1W1"/>
<dbReference type="GO" id="GO:0016787">
    <property type="term" value="F:hydrolase activity"/>
    <property type="evidence" value="ECO:0007669"/>
    <property type="project" value="InterPro"/>
</dbReference>
<feature type="domain" description="Calcineurin-like phosphoesterase" evidence="1">
    <location>
        <begin position="37"/>
        <end position="214"/>
    </location>
</feature>
<dbReference type="InterPro" id="IPR041733">
    <property type="entry name" value="PAE1087_MPP"/>
</dbReference>
<name>A0A090I1W1_METFO</name>
<gene>
    <name evidence="2" type="ORF">DSM1535_0468</name>
</gene>
<dbReference type="PATRIC" id="fig|2162.9.peg.487"/>
<accession>A0A090I1W1</accession>
<reference evidence="2" key="1">
    <citation type="submission" date="2014-08" db="EMBL/GenBank/DDBJ databases">
        <authorList>
            <person name="Wibberg D."/>
        </authorList>
    </citation>
    <scope>NUCLEOTIDE SEQUENCE</scope>
</reference>
<dbReference type="EMBL" id="LN515531">
    <property type="protein sequence ID" value="CEA12829.1"/>
    <property type="molecule type" value="Genomic_DNA"/>
</dbReference>
<dbReference type="CDD" id="cd07392">
    <property type="entry name" value="MPP_PAE1087"/>
    <property type="match status" value="1"/>
</dbReference>
<dbReference type="Pfam" id="PF00149">
    <property type="entry name" value="Metallophos"/>
    <property type="match status" value="1"/>
</dbReference>
<dbReference type="InterPro" id="IPR029052">
    <property type="entry name" value="Metallo-depent_PP-like"/>
</dbReference>
<protein>
    <submittedName>
        <fullName evidence="2">Metallophosphoesterase</fullName>
    </submittedName>
</protein>
<evidence type="ECO:0000313" key="2">
    <source>
        <dbReference type="EMBL" id="CEA12829.1"/>
    </source>
</evidence>
<dbReference type="InterPro" id="IPR004843">
    <property type="entry name" value="Calcineurin-like_PHP"/>
</dbReference>
<dbReference type="Gene3D" id="3.60.21.10">
    <property type="match status" value="1"/>
</dbReference>
<dbReference type="KEGG" id="mfi:DSM1535_0468"/>
<proteinExistence type="predicted"/>
<dbReference type="SUPFAM" id="SSF56300">
    <property type="entry name" value="Metallo-dependent phosphatases"/>
    <property type="match status" value="1"/>
</dbReference>
<organism evidence="2">
    <name type="scientific">Methanobacterium formicicum</name>
    <dbReference type="NCBI Taxonomy" id="2162"/>
    <lineage>
        <taxon>Archaea</taxon>
        <taxon>Methanobacteriati</taxon>
        <taxon>Methanobacteriota</taxon>
        <taxon>Methanomada group</taxon>
        <taxon>Methanobacteria</taxon>
        <taxon>Methanobacteriales</taxon>
        <taxon>Methanobacteriaceae</taxon>
        <taxon>Methanobacterium</taxon>
    </lineage>
</organism>
<dbReference type="PANTHER" id="PTHR37523">
    <property type="entry name" value="METALLOPHOSPHOESTERASE"/>
    <property type="match status" value="1"/>
</dbReference>
<dbReference type="PANTHER" id="PTHR37523:SF1">
    <property type="entry name" value="CALCINEURIN-LIKE PHOSPHOESTERASE DOMAIN-CONTAINING PROTEIN"/>
    <property type="match status" value="1"/>
</dbReference>